<sequence>MRLDAPPQGVEEALEVVTGIDEALTHGLARSGGERLKALAGALATTPIGPRVAEATEKIATGSVAEEHLMALAGGRSALLGAVHDALLDQLDTSLGRKRASFVPGEGASKANESCRSWLSELAITGWRGVDHDLVSASSQVVEGLLAEPATRRLAVLLDGLAAELSASSPVAAMERLPARRWADLWSRALLLSQGGWPDAAGEEVSGRLLILGVEVQEHGTAVQVQVHGVLEADGQNLLVRTSVAVAKVDTIVGLALWPLLSGYPLLLRALAEQRAVEVKGLTLLSGGDLLWQEDKVTLKDPADPFVTARVLLPEAVAPGVAPLERHPVRIAEPVLVEGKLSDHTIEGLTTAGPVTADLAAGATACVGLMRWDGGRWILQPLAVQKGKKSPHNAELALSPKATKAGEAVTVLRERAGRLLRK</sequence>
<keyword evidence="2" id="KW-1185">Reference proteome</keyword>
<dbReference type="Proteomes" id="UP001597368">
    <property type="component" value="Unassembled WGS sequence"/>
</dbReference>
<comment type="caution">
    <text evidence="1">The sequence shown here is derived from an EMBL/GenBank/DDBJ whole genome shotgun (WGS) entry which is preliminary data.</text>
</comment>
<dbReference type="EMBL" id="JBHUFV010000022">
    <property type="protein sequence ID" value="MFD1932738.1"/>
    <property type="molecule type" value="Genomic_DNA"/>
</dbReference>
<reference evidence="2" key="1">
    <citation type="journal article" date="2019" name="Int. J. Syst. Evol. Microbiol.">
        <title>The Global Catalogue of Microorganisms (GCM) 10K type strain sequencing project: providing services to taxonomists for standard genome sequencing and annotation.</title>
        <authorList>
            <consortium name="The Broad Institute Genomics Platform"/>
            <consortium name="The Broad Institute Genome Sequencing Center for Infectious Disease"/>
            <person name="Wu L."/>
            <person name="Ma J."/>
        </authorList>
    </citation>
    <scope>NUCLEOTIDE SEQUENCE [LARGE SCALE GENOMIC DNA]</scope>
    <source>
        <strain evidence="2">ICMP 6774ER</strain>
    </source>
</reference>
<accession>A0ABW4ST32</accession>
<evidence type="ECO:0000313" key="1">
    <source>
        <dbReference type="EMBL" id="MFD1932738.1"/>
    </source>
</evidence>
<protein>
    <submittedName>
        <fullName evidence="1">Uncharacterized protein</fullName>
    </submittedName>
</protein>
<dbReference type="RefSeq" id="WP_379572792.1">
    <property type="nucleotide sequence ID" value="NZ_JBHUFV010000022.1"/>
</dbReference>
<organism evidence="1 2">
    <name type="scientific">Nonomuraea mangrovi</name>
    <dbReference type="NCBI Taxonomy" id="2316207"/>
    <lineage>
        <taxon>Bacteria</taxon>
        <taxon>Bacillati</taxon>
        <taxon>Actinomycetota</taxon>
        <taxon>Actinomycetes</taxon>
        <taxon>Streptosporangiales</taxon>
        <taxon>Streptosporangiaceae</taxon>
        <taxon>Nonomuraea</taxon>
    </lineage>
</organism>
<gene>
    <name evidence="1" type="ORF">ACFSKW_14765</name>
</gene>
<name>A0ABW4ST32_9ACTN</name>
<evidence type="ECO:0000313" key="2">
    <source>
        <dbReference type="Proteomes" id="UP001597368"/>
    </source>
</evidence>
<proteinExistence type="predicted"/>